<evidence type="ECO:0008006" key="7">
    <source>
        <dbReference type="Google" id="ProtNLM"/>
    </source>
</evidence>
<keyword evidence="3" id="KW-0175">Coiled coil</keyword>
<evidence type="ECO:0000313" key="6">
    <source>
        <dbReference type="Proteomes" id="UP000319257"/>
    </source>
</evidence>
<evidence type="ECO:0000256" key="4">
    <source>
        <dbReference type="SAM" id="MobiDB-lite"/>
    </source>
</evidence>
<protein>
    <recommendedName>
        <fullName evidence="7">BZIP domain-containing protein</fullName>
    </recommendedName>
</protein>
<evidence type="ECO:0000313" key="5">
    <source>
        <dbReference type="EMBL" id="TPX07606.1"/>
    </source>
</evidence>
<dbReference type="GO" id="GO:0001228">
    <property type="term" value="F:DNA-binding transcription activator activity, RNA polymerase II-specific"/>
    <property type="evidence" value="ECO:0007669"/>
    <property type="project" value="TreeGrafter"/>
</dbReference>
<proteinExistence type="predicted"/>
<dbReference type="InterPro" id="IPR046347">
    <property type="entry name" value="bZIP_sf"/>
</dbReference>
<feature type="coiled-coil region" evidence="3">
    <location>
        <begin position="28"/>
        <end position="69"/>
    </location>
</feature>
<dbReference type="EMBL" id="SKBQ01000089">
    <property type="protein sequence ID" value="TPX07606.1"/>
    <property type="molecule type" value="Genomic_DNA"/>
</dbReference>
<dbReference type="InterPro" id="IPR050936">
    <property type="entry name" value="AP-1-like"/>
</dbReference>
<dbReference type="CDD" id="cd14688">
    <property type="entry name" value="bZIP_YAP"/>
    <property type="match status" value="1"/>
</dbReference>
<dbReference type="RefSeq" id="XP_030989317.1">
    <property type="nucleotide sequence ID" value="XM_031133353.1"/>
</dbReference>
<dbReference type="GeneID" id="41978152"/>
<dbReference type="PANTHER" id="PTHR40621">
    <property type="entry name" value="TRANSCRIPTION FACTOR KAPC-RELATED"/>
    <property type="match status" value="1"/>
</dbReference>
<dbReference type="STRING" id="1093900.A0A507AM53"/>
<dbReference type="PANTHER" id="PTHR40621:SF6">
    <property type="entry name" value="AP-1-LIKE TRANSCRIPTION FACTOR YAP1-RELATED"/>
    <property type="match status" value="1"/>
</dbReference>
<name>A0A507AM53_9PEZI</name>
<evidence type="ECO:0000256" key="2">
    <source>
        <dbReference type="ARBA" id="ARBA00023242"/>
    </source>
</evidence>
<comment type="subcellular location">
    <subcellularLocation>
        <location evidence="1">Nucleus</location>
    </subcellularLocation>
</comment>
<dbReference type="SUPFAM" id="SSF57959">
    <property type="entry name" value="Leucine zipper domain"/>
    <property type="match status" value="1"/>
</dbReference>
<dbReference type="OrthoDB" id="4505928at2759"/>
<feature type="region of interest" description="Disordered" evidence="4">
    <location>
        <begin position="1"/>
        <end position="25"/>
    </location>
</feature>
<feature type="compositionally biased region" description="Basic and acidic residues" evidence="4">
    <location>
        <begin position="1"/>
        <end position="23"/>
    </location>
</feature>
<dbReference type="InParanoid" id="A0A507AM53"/>
<keyword evidence="6" id="KW-1185">Reference proteome</keyword>
<dbReference type="GO" id="GO:0090575">
    <property type="term" value="C:RNA polymerase II transcription regulator complex"/>
    <property type="evidence" value="ECO:0007669"/>
    <property type="project" value="TreeGrafter"/>
</dbReference>
<organism evidence="5 6">
    <name type="scientific">Thyridium curvatum</name>
    <dbReference type="NCBI Taxonomy" id="1093900"/>
    <lineage>
        <taxon>Eukaryota</taxon>
        <taxon>Fungi</taxon>
        <taxon>Dikarya</taxon>
        <taxon>Ascomycota</taxon>
        <taxon>Pezizomycotina</taxon>
        <taxon>Sordariomycetes</taxon>
        <taxon>Sordariomycetidae</taxon>
        <taxon>Thyridiales</taxon>
        <taxon>Thyridiaceae</taxon>
        <taxon>Thyridium</taxon>
    </lineage>
</organism>
<evidence type="ECO:0000256" key="1">
    <source>
        <dbReference type="ARBA" id="ARBA00004123"/>
    </source>
</evidence>
<keyword evidence="2" id="KW-0539">Nucleus</keyword>
<sequence length="222" mass="24233">MEEMMHKWPSKSKEQHAARVRENQRRHRARIKDYIASLEAQLADVRARLDEALAENSSLASELSRLRADRELGFVAEAAGEASEVGSSTSNLKSRPVRLSDNYQDEPLLTVDADVDSSPIACRTTPAVQEDQDFAALARKCSQLPPPRPGESTIVCEEAYAIIKQQNIHGLSLDAIGEYLKPGFRGPSCHGGGCRVDSTRVFSAIDSISSSVPLVSSTNRSP</sequence>
<accession>A0A507AM53</accession>
<evidence type="ECO:0000256" key="3">
    <source>
        <dbReference type="SAM" id="Coils"/>
    </source>
</evidence>
<dbReference type="AlphaFoldDB" id="A0A507AM53"/>
<comment type="caution">
    <text evidence="5">The sequence shown here is derived from an EMBL/GenBank/DDBJ whole genome shotgun (WGS) entry which is preliminary data.</text>
</comment>
<dbReference type="Proteomes" id="UP000319257">
    <property type="component" value="Unassembled WGS sequence"/>
</dbReference>
<dbReference type="Gene3D" id="1.20.5.170">
    <property type="match status" value="1"/>
</dbReference>
<reference evidence="5 6" key="1">
    <citation type="submission" date="2019-06" db="EMBL/GenBank/DDBJ databases">
        <title>Draft genome sequence of the filamentous fungus Phialemoniopsis curvata isolated from diesel fuel.</title>
        <authorList>
            <person name="Varaljay V.A."/>
            <person name="Lyon W.J."/>
            <person name="Crouch A.L."/>
            <person name="Drake C.E."/>
            <person name="Hollomon J.M."/>
            <person name="Nadeau L.J."/>
            <person name="Nunn H.S."/>
            <person name="Stevenson B.S."/>
            <person name="Bojanowski C.L."/>
            <person name="Crookes-Goodson W.J."/>
        </authorList>
    </citation>
    <scope>NUCLEOTIDE SEQUENCE [LARGE SCALE GENOMIC DNA]</scope>
    <source>
        <strain evidence="5 6">D216</strain>
    </source>
</reference>
<gene>
    <name evidence="5" type="ORF">E0L32_010705</name>
</gene>
<dbReference type="GO" id="GO:0000976">
    <property type="term" value="F:transcription cis-regulatory region binding"/>
    <property type="evidence" value="ECO:0007669"/>
    <property type="project" value="InterPro"/>
</dbReference>